<dbReference type="AlphaFoldDB" id="A0A1F2WNJ0"/>
<sequence>MKTVVVTRHAPLDEPGTSTQPVPARTPHVFRRTLATCKKCGFGWTVVPSVAKKTNLTDTLARAYEMDHGHAKDETPAQAREYEESRRDRLAAAAQLRSTPSLWLYDFECCGSNLQVVQVGGRSLTEAEVTAEFVKRGLK</sequence>
<feature type="region of interest" description="Disordered" evidence="1">
    <location>
        <begin position="1"/>
        <end position="24"/>
    </location>
</feature>
<gene>
    <name evidence="2" type="ORF">A2Y75_01540</name>
</gene>
<protein>
    <submittedName>
        <fullName evidence="2">Uncharacterized protein</fullName>
    </submittedName>
</protein>
<organism evidence="2 3">
    <name type="scientific">Candidatus Solincola sediminis</name>
    <dbReference type="NCBI Taxonomy" id="1797199"/>
    <lineage>
        <taxon>Bacteria</taxon>
        <taxon>Bacillati</taxon>
        <taxon>Actinomycetota</taxon>
        <taxon>Candidatus Geothermincolia</taxon>
        <taxon>Candidatus Geothermincolales</taxon>
        <taxon>Candidatus Geothermincolaceae</taxon>
        <taxon>Candidatus Solincola</taxon>
    </lineage>
</organism>
<dbReference type="STRING" id="1797197.A2Y75_01540"/>
<proteinExistence type="predicted"/>
<reference evidence="2 3" key="1">
    <citation type="journal article" date="2016" name="Nat. Commun.">
        <title>Thousands of microbial genomes shed light on interconnected biogeochemical processes in an aquifer system.</title>
        <authorList>
            <person name="Anantharaman K."/>
            <person name="Brown C.T."/>
            <person name="Hug L.A."/>
            <person name="Sharon I."/>
            <person name="Castelle C.J."/>
            <person name="Probst A.J."/>
            <person name="Thomas B.C."/>
            <person name="Singh A."/>
            <person name="Wilkins M.J."/>
            <person name="Karaoz U."/>
            <person name="Brodie E.L."/>
            <person name="Williams K.H."/>
            <person name="Hubbard S.S."/>
            <person name="Banfield J.F."/>
        </authorList>
    </citation>
    <scope>NUCLEOTIDE SEQUENCE [LARGE SCALE GENOMIC DNA]</scope>
</reference>
<evidence type="ECO:0000313" key="2">
    <source>
        <dbReference type="EMBL" id="OFW58419.1"/>
    </source>
</evidence>
<name>A0A1F2WNJ0_9ACTN</name>
<dbReference type="EMBL" id="MELK01000023">
    <property type="protein sequence ID" value="OFW58419.1"/>
    <property type="molecule type" value="Genomic_DNA"/>
</dbReference>
<evidence type="ECO:0000313" key="3">
    <source>
        <dbReference type="Proteomes" id="UP000177876"/>
    </source>
</evidence>
<dbReference type="Proteomes" id="UP000177876">
    <property type="component" value="Unassembled WGS sequence"/>
</dbReference>
<accession>A0A1F2WNJ0</accession>
<evidence type="ECO:0000256" key="1">
    <source>
        <dbReference type="SAM" id="MobiDB-lite"/>
    </source>
</evidence>
<comment type="caution">
    <text evidence="2">The sequence shown here is derived from an EMBL/GenBank/DDBJ whole genome shotgun (WGS) entry which is preliminary data.</text>
</comment>